<dbReference type="Proteomes" id="UP000613974">
    <property type="component" value="Unassembled WGS sequence"/>
</dbReference>
<feature type="region of interest" description="Disordered" evidence="1">
    <location>
        <begin position="107"/>
        <end position="127"/>
    </location>
</feature>
<reference evidence="3" key="1">
    <citation type="submission" date="2023-07" db="EMBL/GenBank/DDBJ databases">
        <title>Whole genome shotgun sequence of Streptomyces nojiriensis NBRC 13794.</title>
        <authorList>
            <person name="Komaki H."/>
            <person name="Tamura T."/>
        </authorList>
    </citation>
    <scope>NUCLEOTIDE SEQUENCE [LARGE SCALE GENOMIC DNA]</scope>
    <source>
        <strain evidence="3">NBRC 13794</strain>
    </source>
</reference>
<evidence type="ECO:0000313" key="2">
    <source>
        <dbReference type="EMBL" id="GHI67176.1"/>
    </source>
</evidence>
<dbReference type="EMBL" id="BNEC01000003">
    <property type="protein sequence ID" value="GHI67176.1"/>
    <property type="molecule type" value="Genomic_DNA"/>
</dbReference>
<comment type="caution">
    <text evidence="2">The sequence shown here is derived from an EMBL/GenBank/DDBJ whole genome shotgun (WGS) entry which is preliminary data.</text>
</comment>
<sequence>MGFGGGSFVPVTSVRIGADPATPTGPGARINAAEERHRANERHPMCSRPATGRPVARRLAGVVTVTAPTPDADGHTVSPDAGALVVDRRSGKVGVVMGHVGTYVQLRPPRGGREWDVPPEDVRTPTPTEELSAKVAVANRRWGR</sequence>
<proteinExistence type="predicted"/>
<protein>
    <submittedName>
        <fullName evidence="2">Uncharacterized protein</fullName>
    </submittedName>
</protein>
<organism evidence="2 3">
    <name type="scientific">Streptomyces nojiriensis</name>
    <dbReference type="NCBI Taxonomy" id="66374"/>
    <lineage>
        <taxon>Bacteria</taxon>
        <taxon>Bacillati</taxon>
        <taxon>Actinomycetota</taxon>
        <taxon>Actinomycetes</taxon>
        <taxon>Kitasatosporales</taxon>
        <taxon>Streptomycetaceae</taxon>
        <taxon>Streptomyces</taxon>
    </lineage>
</organism>
<evidence type="ECO:0000256" key="1">
    <source>
        <dbReference type="SAM" id="MobiDB-lite"/>
    </source>
</evidence>
<name>A0ABQ3SGA7_9ACTN</name>
<evidence type="ECO:0000313" key="3">
    <source>
        <dbReference type="Proteomes" id="UP000613974"/>
    </source>
</evidence>
<feature type="compositionally biased region" description="Basic and acidic residues" evidence="1">
    <location>
        <begin position="111"/>
        <end position="123"/>
    </location>
</feature>
<gene>
    <name evidence="2" type="ORF">Snoj_10940</name>
</gene>
<accession>A0ABQ3SGA7</accession>
<keyword evidence="3" id="KW-1185">Reference proteome</keyword>